<evidence type="ECO:0000313" key="1">
    <source>
        <dbReference type="EMBL" id="SFK78782.1"/>
    </source>
</evidence>
<protein>
    <submittedName>
        <fullName evidence="1">Uncharacterized protein</fullName>
    </submittedName>
</protein>
<dbReference type="EMBL" id="FORT01000020">
    <property type="protein sequence ID" value="SFK78782.1"/>
    <property type="molecule type" value="Genomic_DNA"/>
</dbReference>
<dbReference type="AlphaFoldDB" id="A0A1I4CC91"/>
<dbReference type="Proteomes" id="UP000198915">
    <property type="component" value="Unassembled WGS sequence"/>
</dbReference>
<keyword evidence="2" id="KW-1185">Reference proteome</keyword>
<name>A0A1I4CC91_9BACL</name>
<sequence>MKMSEEVAKRVNIVRLQMVRESSLLYPQRRIRMAKDAVGLFQSFLQESDREQFFSDLSEC</sequence>
<gene>
    <name evidence="1" type="ORF">SAMN05518846_1207</name>
</gene>
<organism evidence="1 2">
    <name type="scientific">Brevibacillus centrosporus</name>
    <dbReference type="NCBI Taxonomy" id="54910"/>
    <lineage>
        <taxon>Bacteria</taxon>
        <taxon>Bacillati</taxon>
        <taxon>Bacillota</taxon>
        <taxon>Bacilli</taxon>
        <taxon>Bacillales</taxon>
        <taxon>Paenibacillaceae</taxon>
        <taxon>Brevibacillus</taxon>
    </lineage>
</organism>
<dbReference type="STRING" id="1884381.SAMN05518846_1207"/>
<reference evidence="2" key="1">
    <citation type="submission" date="2016-10" db="EMBL/GenBank/DDBJ databases">
        <authorList>
            <person name="Varghese N."/>
            <person name="Submissions S."/>
        </authorList>
    </citation>
    <scope>NUCLEOTIDE SEQUENCE [LARGE SCALE GENOMIC DNA]</scope>
    <source>
        <strain evidence="2">OK042</strain>
    </source>
</reference>
<accession>A0A1I4CC91</accession>
<evidence type="ECO:0000313" key="2">
    <source>
        <dbReference type="Proteomes" id="UP000198915"/>
    </source>
</evidence>
<proteinExistence type="predicted"/>